<dbReference type="Proteomes" id="UP000231098">
    <property type="component" value="Unassembled WGS sequence"/>
</dbReference>
<comment type="caution">
    <text evidence="1">The sequence shown here is derived from an EMBL/GenBank/DDBJ whole genome shotgun (WGS) entry which is preliminary data.</text>
</comment>
<proteinExistence type="predicted"/>
<evidence type="ECO:0000313" key="1">
    <source>
        <dbReference type="EMBL" id="PIS21835.1"/>
    </source>
</evidence>
<dbReference type="GO" id="GO:0016884">
    <property type="term" value="F:carbon-nitrogen ligase activity, with glutamine as amido-N-donor"/>
    <property type="evidence" value="ECO:0007669"/>
    <property type="project" value="InterPro"/>
</dbReference>
<gene>
    <name evidence="1" type="ORF">COT51_00605</name>
</gene>
<dbReference type="AlphaFoldDB" id="A0A2H0XAH0"/>
<sequence length="153" mass="16910">MPSEIYVKIQNDLKRALKSGDSFVSGALRYIVSEIKNAEIELRVTKEELSDDKVLRVLSKQAKQREDSIAEFRRGNRADLVEKEEKELAIIKSYMPKGLSEVEIKALVQEAVSETGASAPADMGKVMKVLMPKVAGKADGKMVADKVKELLSS</sequence>
<dbReference type="Gene3D" id="1.10.10.410">
    <property type="match status" value="1"/>
</dbReference>
<keyword evidence="1" id="KW-0808">Transferase</keyword>
<dbReference type="Pfam" id="PF09424">
    <property type="entry name" value="YqeY"/>
    <property type="match status" value="1"/>
</dbReference>
<reference evidence="2" key="1">
    <citation type="submission" date="2017-09" db="EMBL/GenBank/DDBJ databases">
        <title>Depth-based differentiation of microbial function through sediment-hosted aquifers and enrichment of novel symbionts in the deep terrestrial subsurface.</title>
        <authorList>
            <person name="Probst A.J."/>
            <person name="Ladd B."/>
            <person name="Jarett J.K."/>
            <person name="Geller-Mcgrath D.E."/>
            <person name="Sieber C.M.K."/>
            <person name="Emerson J.B."/>
            <person name="Anantharaman K."/>
            <person name="Thomas B.C."/>
            <person name="Malmstrom R."/>
            <person name="Stieglmeier M."/>
            <person name="Klingl A."/>
            <person name="Woyke T."/>
            <person name="Ryan C.M."/>
            <person name="Banfield J.F."/>
        </authorList>
    </citation>
    <scope>NUCLEOTIDE SEQUENCE [LARGE SCALE GENOMIC DNA]</scope>
</reference>
<dbReference type="SUPFAM" id="SSF89095">
    <property type="entry name" value="GatB/YqeY motif"/>
    <property type="match status" value="1"/>
</dbReference>
<dbReference type="PANTHER" id="PTHR28055">
    <property type="entry name" value="ALTERED INHERITANCE OF MITOCHONDRIA PROTEIN 41, MITOCHONDRIAL"/>
    <property type="match status" value="1"/>
</dbReference>
<dbReference type="EMBL" id="PEYV01000012">
    <property type="protein sequence ID" value="PIS21835.1"/>
    <property type="molecule type" value="Genomic_DNA"/>
</dbReference>
<dbReference type="PANTHER" id="PTHR28055:SF1">
    <property type="entry name" value="ALTERED INHERITANCE OF MITOCHONDRIA PROTEIN 41, MITOCHONDRIAL"/>
    <property type="match status" value="1"/>
</dbReference>
<dbReference type="GO" id="GO:0016740">
    <property type="term" value="F:transferase activity"/>
    <property type="evidence" value="ECO:0007669"/>
    <property type="project" value="UniProtKB-KW"/>
</dbReference>
<evidence type="ECO:0000313" key="2">
    <source>
        <dbReference type="Proteomes" id="UP000231098"/>
    </source>
</evidence>
<organism evidence="1 2">
    <name type="scientific">candidate division WWE3 bacterium CG08_land_8_20_14_0_20_41_15</name>
    <dbReference type="NCBI Taxonomy" id="1975086"/>
    <lineage>
        <taxon>Bacteria</taxon>
        <taxon>Katanobacteria</taxon>
    </lineage>
</organism>
<name>A0A2H0XAH0_UNCKA</name>
<dbReference type="InterPro" id="IPR019004">
    <property type="entry name" value="YqeY/Aim41"/>
</dbReference>
<dbReference type="InterPro" id="IPR042184">
    <property type="entry name" value="YqeY/Aim41_N"/>
</dbReference>
<protein>
    <submittedName>
        <fullName evidence="1">Glutamyl-tRNA amidotransferase</fullName>
    </submittedName>
</protein>
<dbReference type="InterPro" id="IPR003789">
    <property type="entry name" value="Asn/Gln_tRNA_amidoTrase-B-like"/>
</dbReference>
<accession>A0A2H0XAH0</accession>
<dbReference type="InterPro" id="IPR023168">
    <property type="entry name" value="GatB_Yqey_C_2"/>
</dbReference>
<dbReference type="Gene3D" id="1.10.1510.10">
    <property type="entry name" value="Uncharacterised protein YqeY/AIM41 PF09424, N-terminal domain"/>
    <property type="match status" value="1"/>
</dbReference>